<evidence type="ECO:0000256" key="1">
    <source>
        <dbReference type="SAM" id="Coils"/>
    </source>
</evidence>
<protein>
    <submittedName>
        <fullName evidence="3">Uncharacterized protein</fullName>
    </submittedName>
</protein>
<organism evidence="3 4">
    <name type="scientific">Cutaneotrichosporon cavernicola</name>
    <dbReference type="NCBI Taxonomy" id="279322"/>
    <lineage>
        <taxon>Eukaryota</taxon>
        <taxon>Fungi</taxon>
        <taxon>Dikarya</taxon>
        <taxon>Basidiomycota</taxon>
        <taxon>Agaricomycotina</taxon>
        <taxon>Tremellomycetes</taxon>
        <taxon>Trichosporonales</taxon>
        <taxon>Trichosporonaceae</taxon>
        <taxon>Cutaneotrichosporon</taxon>
    </lineage>
</organism>
<dbReference type="Proteomes" id="UP001233271">
    <property type="component" value="Chromosome 7a"/>
</dbReference>
<dbReference type="EMBL" id="AP028218">
    <property type="protein sequence ID" value="BEI94627.1"/>
    <property type="molecule type" value="Genomic_DNA"/>
</dbReference>
<dbReference type="AlphaFoldDB" id="A0AA48L9Y7"/>
<keyword evidence="4" id="KW-1185">Reference proteome</keyword>
<keyword evidence="2" id="KW-1133">Transmembrane helix</keyword>
<dbReference type="GeneID" id="85498497"/>
<reference evidence="3" key="1">
    <citation type="journal article" date="2023" name="BMC Genomics">
        <title>Chromosome-level genome assemblies of Cutaneotrichosporon spp. (Trichosporonales, Basidiomycota) reveal imbalanced evolution between nucleotide sequences and chromosome synteny.</title>
        <authorList>
            <person name="Kobayashi Y."/>
            <person name="Kayamori A."/>
            <person name="Aoki K."/>
            <person name="Shiwa Y."/>
            <person name="Matsutani M."/>
            <person name="Fujita N."/>
            <person name="Sugita T."/>
            <person name="Iwasaki W."/>
            <person name="Tanaka N."/>
            <person name="Takashima M."/>
        </authorList>
    </citation>
    <scope>NUCLEOTIDE SEQUENCE</scope>
    <source>
        <strain evidence="3">HIS019</strain>
    </source>
</reference>
<evidence type="ECO:0000256" key="2">
    <source>
        <dbReference type="SAM" id="Phobius"/>
    </source>
</evidence>
<gene>
    <name evidence="3" type="ORF">CcaverHIS019_0701990</name>
</gene>
<keyword evidence="1" id="KW-0175">Coiled coil</keyword>
<name>A0AA48L9Y7_9TREE</name>
<feature type="transmembrane region" description="Helical" evidence="2">
    <location>
        <begin position="59"/>
        <end position="80"/>
    </location>
</feature>
<sequence length="409" mass="44017">MMRPTVLRNAARVPPRPLVPSRAAFHAHAPARVTPVKTKTGRHAFAFRTYSSENMGGGAAGQGVVLGALALIAIGGYFYIKPIRDVASKINNTMETAQETVEQAKSKAKEATSKAKDVVEKAGEQVDLPVSPGDAFDGVLESLLPGGAFVLYQQFSDQIKSGDFGGILSKLKDADMQSTLKSLKKLGNDDVNSVVDKVQAALDKAGGKVGNVDWKKLSQDLTKELPEEYQKWVKVLVGKVPTMDDFDKYVADVKKLGEKRLADLNKAAEKVYHKVEKASKDGKSVGDAFVEGIKETAPEDINKLVDQIRKTAKEAGLPADTIEGYIRATAVDSIDSAEEWARQVEVALVTTAKWIPVDVETVVDQVSSVSPPLGKLFDEVLKDAKKKADEGKTATEDIAAKAKDIAKGK</sequence>
<keyword evidence="2" id="KW-0472">Membrane</keyword>
<evidence type="ECO:0000313" key="4">
    <source>
        <dbReference type="Proteomes" id="UP001233271"/>
    </source>
</evidence>
<evidence type="ECO:0000313" key="3">
    <source>
        <dbReference type="EMBL" id="BEI94627.1"/>
    </source>
</evidence>
<dbReference type="KEGG" id="ccac:CcaHIS019_0701990"/>
<dbReference type="RefSeq" id="XP_060459892.1">
    <property type="nucleotide sequence ID" value="XM_060603616.1"/>
</dbReference>
<keyword evidence="2" id="KW-0812">Transmembrane</keyword>
<accession>A0AA48L9Y7</accession>
<proteinExistence type="predicted"/>
<feature type="coiled-coil region" evidence="1">
    <location>
        <begin position="87"/>
        <end position="121"/>
    </location>
</feature>